<evidence type="ECO:0000256" key="2">
    <source>
        <dbReference type="SAM" id="SignalP"/>
    </source>
</evidence>
<feature type="signal peptide" evidence="2">
    <location>
        <begin position="1"/>
        <end position="21"/>
    </location>
</feature>
<reference evidence="3" key="2">
    <citation type="submission" date="2020-05" db="UniProtKB">
        <authorList>
            <consortium name="EnsemblMetazoa"/>
        </authorList>
    </citation>
    <scope>IDENTIFICATION</scope>
    <source>
        <strain evidence="3">FAR1</strain>
    </source>
</reference>
<sequence>MRWIALLPLSLLGFSCRESNCLTQAEKQLTQEYFDESEVPNIFQANSDVSDAVQTASWESDETCHFPRANRSIQLANIREGLWTAWAYLRHSDNHLHPFVSPYDELRCLRVLTQYNPSTRRLSVKYGCRHNASTPWWWDFRFEFLANKRIHYPERYGCQRARLLHRTVIADTDYTNYLLLHGCQSNADYYKRANAFMVLVRTLNVSRPVRWAIGNYTRAVMRPETEPGIAVLNLTRAWSAGEADCDCSGGREFVFCDSKFRFRRDPDAMRLTVNESFYRCLVVVSLVALLMATVVLVEQVYTFRSKYDGTSYVFAD</sequence>
<feature type="chain" id="PRO_5008132836" description="SCP domain-containing protein" evidence="2">
    <location>
        <begin position="22"/>
        <end position="316"/>
    </location>
</feature>
<dbReference type="VEuPathDB" id="VectorBase:AFAF009330"/>
<keyword evidence="1" id="KW-1133">Transmembrane helix</keyword>
<evidence type="ECO:0000256" key="1">
    <source>
        <dbReference type="SAM" id="Phobius"/>
    </source>
</evidence>
<accession>A0A182QFU2</accession>
<dbReference type="AlphaFoldDB" id="A0A182QFU2"/>
<feature type="transmembrane region" description="Helical" evidence="1">
    <location>
        <begin position="276"/>
        <end position="297"/>
    </location>
</feature>
<keyword evidence="1" id="KW-0472">Membrane</keyword>
<evidence type="ECO:0000313" key="3">
    <source>
        <dbReference type="EnsemblMetazoa" id="AFAF009330-PA"/>
    </source>
</evidence>
<evidence type="ECO:0000313" key="4">
    <source>
        <dbReference type="Proteomes" id="UP000075886"/>
    </source>
</evidence>
<dbReference type="PROSITE" id="PS51257">
    <property type="entry name" value="PROKAR_LIPOPROTEIN"/>
    <property type="match status" value="1"/>
</dbReference>
<dbReference type="SUPFAM" id="SSF50814">
    <property type="entry name" value="Lipocalins"/>
    <property type="match status" value="1"/>
</dbReference>
<protein>
    <recommendedName>
        <fullName evidence="5">SCP domain-containing protein</fullName>
    </recommendedName>
</protein>
<name>A0A182QFU2_9DIPT</name>
<dbReference type="InterPro" id="IPR012674">
    <property type="entry name" value="Calycin"/>
</dbReference>
<evidence type="ECO:0008006" key="5">
    <source>
        <dbReference type="Google" id="ProtNLM"/>
    </source>
</evidence>
<proteinExistence type="predicted"/>
<dbReference type="EMBL" id="AXCN02001633">
    <property type="status" value="NOT_ANNOTATED_CDS"/>
    <property type="molecule type" value="Genomic_DNA"/>
</dbReference>
<dbReference type="EnsemblMetazoa" id="AFAF009330-RA">
    <property type="protein sequence ID" value="AFAF009330-PA"/>
    <property type="gene ID" value="AFAF009330"/>
</dbReference>
<keyword evidence="1" id="KW-0812">Transmembrane</keyword>
<keyword evidence="4" id="KW-1185">Reference proteome</keyword>
<dbReference type="Proteomes" id="UP000075886">
    <property type="component" value="Unassembled WGS sequence"/>
</dbReference>
<keyword evidence="2" id="KW-0732">Signal</keyword>
<organism evidence="3 4">
    <name type="scientific">Anopheles farauti</name>
    <dbReference type="NCBI Taxonomy" id="69004"/>
    <lineage>
        <taxon>Eukaryota</taxon>
        <taxon>Metazoa</taxon>
        <taxon>Ecdysozoa</taxon>
        <taxon>Arthropoda</taxon>
        <taxon>Hexapoda</taxon>
        <taxon>Insecta</taxon>
        <taxon>Pterygota</taxon>
        <taxon>Neoptera</taxon>
        <taxon>Endopterygota</taxon>
        <taxon>Diptera</taxon>
        <taxon>Nematocera</taxon>
        <taxon>Culicoidea</taxon>
        <taxon>Culicidae</taxon>
        <taxon>Anophelinae</taxon>
        <taxon>Anopheles</taxon>
    </lineage>
</organism>
<reference evidence="4" key="1">
    <citation type="submission" date="2014-01" db="EMBL/GenBank/DDBJ databases">
        <title>The Genome Sequence of Anopheles farauti FAR1 (V2).</title>
        <authorList>
            <consortium name="The Broad Institute Genomics Platform"/>
            <person name="Neafsey D.E."/>
            <person name="Besansky N."/>
            <person name="Howell P."/>
            <person name="Walton C."/>
            <person name="Young S.K."/>
            <person name="Zeng Q."/>
            <person name="Gargeya S."/>
            <person name="Fitzgerald M."/>
            <person name="Haas B."/>
            <person name="Abouelleil A."/>
            <person name="Allen A.W."/>
            <person name="Alvarado L."/>
            <person name="Arachchi H.M."/>
            <person name="Berlin A.M."/>
            <person name="Chapman S.B."/>
            <person name="Gainer-Dewar J."/>
            <person name="Goldberg J."/>
            <person name="Griggs A."/>
            <person name="Gujja S."/>
            <person name="Hansen M."/>
            <person name="Howarth C."/>
            <person name="Imamovic A."/>
            <person name="Ireland A."/>
            <person name="Larimer J."/>
            <person name="McCowan C."/>
            <person name="Murphy C."/>
            <person name="Pearson M."/>
            <person name="Poon T.W."/>
            <person name="Priest M."/>
            <person name="Roberts A."/>
            <person name="Saif S."/>
            <person name="Shea T."/>
            <person name="Sisk P."/>
            <person name="Sykes S."/>
            <person name="Wortman J."/>
            <person name="Nusbaum C."/>
            <person name="Birren B."/>
        </authorList>
    </citation>
    <scope>NUCLEOTIDE SEQUENCE [LARGE SCALE GENOMIC DNA]</scope>
    <source>
        <strain evidence="4">FAR1</strain>
    </source>
</reference>